<feature type="transmembrane region" description="Helical" evidence="1">
    <location>
        <begin position="12"/>
        <end position="36"/>
    </location>
</feature>
<keyword evidence="1" id="KW-1133">Transmembrane helix</keyword>
<feature type="non-terminal residue" evidence="2">
    <location>
        <position position="850"/>
    </location>
</feature>
<name>A0A0G0WJG8_9BACT</name>
<protein>
    <submittedName>
        <fullName evidence="2">Uncharacterized protein</fullName>
    </submittedName>
</protein>
<evidence type="ECO:0000256" key="1">
    <source>
        <dbReference type="SAM" id="Phobius"/>
    </source>
</evidence>
<dbReference type="EMBL" id="LCBP01000015">
    <property type="protein sequence ID" value="KKS13029.1"/>
    <property type="molecule type" value="Genomic_DNA"/>
</dbReference>
<keyword evidence="1" id="KW-0472">Membrane</keyword>
<evidence type="ECO:0000313" key="3">
    <source>
        <dbReference type="Proteomes" id="UP000034299"/>
    </source>
</evidence>
<accession>A0A0G0WJG8</accession>
<dbReference type="Proteomes" id="UP000034299">
    <property type="component" value="Unassembled WGS sequence"/>
</dbReference>
<proteinExistence type="predicted"/>
<gene>
    <name evidence="2" type="ORF">UU69_C0015G0007</name>
</gene>
<dbReference type="AlphaFoldDB" id="A0A0G0WJG8"/>
<reference evidence="2 3" key="1">
    <citation type="journal article" date="2015" name="Nature">
        <title>rRNA introns, odd ribosomes, and small enigmatic genomes across a large radiation of phyla.</title>
        <authorList>
            <person name="Brown C.T."/>
            <person name="Hug L.A."/>
            <person name="Thomas B.C."/>
            <person name="Sharon I."/>
            <person name="Castelle C.J."/>
            <person name="Singh A."/>
            <person name="Wilkins M.J."/>
            <person name="Williams K.H."/>
            <person name="Banfield J.F."/>
        </authorList>
    </citation>
    <scope>NUCLEOTIDE SEQUENCE [LARGE SCALE GENOMIC DNA]</scope>
</reference>
<comment type="caution">
    <text evidence="2">The sequence shown here is derived from an EMBL/GenBank/DDBJ whole genome shotgun (WGS) entry which is preliminary data.</text>
</comment>
<keyword evidence="1" id="KW-0812">Transmembrane</keyword>
<organism evidence="2 3">
    <name type="scientific">Candidatus Magasanikbacteria bacterium GW2011_GWA2_41_55</name>
    <dbReference type="NCBI Taxonomy" id="1619038"/>
    <lineage>
        <taxon>Bacteria</taxon>
        <taxon>Candidatus Magasanikiibacteriota</taxon>
    </lineage>
</organism>
<evidence type="ECO:0000313" key="2">
    <source>
        <dbReference type="EMBL" id="KKS13029.1"/>
    </source>
</evidence>
<sequence>MTDVLKIGKKALTVSVVFTTILWSIGFAALVAPLVVKADVALVAGDVIQGTSTKNVFYYSADGKRYTFPTDKVFFSWYKDWSMVKKIPDAQMGNITIGGTVAYKAGTQLVKIQTDPKVYAVEPGGSIRWVETEAIAVSLYGSDWAKKVHDVDPTIFPYVYKVGSSVNTASYPVGALVKVGSDYFYVNAANSKQKVSADVLTANGFQTKYAVTAANLDGYTAGTDMATDVALKTVAGTGSAVVVGGGTTVVAGSGLTVALAADTPVAATIVTDSTNTTDGAQALIPAMKLNFTAAADGDVKVKTVKLTRTGISADTDVVNMYLYDGDTQLASSPSIATKVFTFNNSSGLFTVSKGTTKVITVKFDLKNSASAGITVGFQVVALGDIVTDGAAVTGNFPVLSNTMTGATVTDLGQFALANVSPTADADVDPGQVGYEIWRFTATTQSQDVELRSIKFTLIGSFNIADLKNFALYDGGTQIGTTVADIAADKTVTIKPAVPYAFTKGTVKTLSLKADIVSGSTRTFRASLQNAGDLIIYDKGYGVFLKHNGLDSFAVVSPGAGIDYTIASGSLSMSVAVDSPTGNIASSTTGVLLSKFNVKANGEDVKITTITVDCTNSTSARTLVNLKVLADGTQIGTTQSSLACDGTDWAPTFGSTWIVRAGTTSVLTIKADITGSSSAAQTVHADVAGGTAQGLTSLNAPTVSALVGRTLTIAAGTLSVSKNSSFGNKISTNPTGTVNGAGVKIGSFVVNGGAGEDAEVSQIAVVDVSAGETASTHYNASLYLQNLKLMHGATQLGAVLSNPASGASAVQSHTFNISPVITIKAGEQYVVDVVADIKSNSQTAASPIVNF</sequence>